<dbReference type="Proteomes" id="UP000093925">
    <property type="component" value="Unassembled WGS sequence"/>
</dbReference>
<dbReference type="InterPro" id="IPR000073">
    <property type="entry name" value="AB_hydrolase_1"/>
</dbReference>
<feature type="region of interest" description="Disordered" evidence="1">
    <location>
        <begin position="285"/>
        <end position="305"/>
    </location>
</feature>
<organism evidence="3 4">
    <name type="scientific">Mycobacterium asiaticum</name>
    <dbReference type="NCBI Taxonomy" id="1790"/>
    <lineage>
        <taxon>Bacteria</taxon>
        <taxon>Bacillati</taxon>
        <taxon>Actinomycetota</taxon>
        <taxon>Actinomycetes</taxon>
        <taxon>Mycobacteriales</taxon>
        <taxon>Mycobacteriaceae</taxon>
        <taxon>Mycobacterium</taxon>
    </lineage>
</organism>
<dbReference type="GO" id="GO:0004601">
    <property type="term" value="F:peroxidase activity"/>
    <property type="evidence" value="ECO:0007669"/>
    <property type="project" value="UniProtKB-KW"/>
</dbReference>
<dbReference type="PRINTS" id="PR00111">
    <property type="entry name" value="ABHYDROLASE"/>
</dbReference>
<name>A0A1A3KXJ0_MYCAS</name>
<dbReference type="InterPro" id="IPR050228">
    <property type="entry name" value="Carboxylesterase_BioH"/>
</dbReference>
<accession>A0A1A3KXJ0</accession>
<evidence type="ECO:0000313" key="4">
    <source>
        <dbReference type="Proteomes" id="UP000093925"/>
    </source>
</evidence>
<comment type="caution">
    <text evidence="3">The sequence shown here is derived from an EMBL/GenBank/DDBJ whole genome shotgun (WGS) entry which is preliminary data.</text>
</comment>
<dbReference type="RefSeq" id="WP_065138687.1">
    <property type="nucleotide sequence ID" value="NZ_LZLM01000022.1"/>
</dbReference>
<dbReference type="InterPro" id="IPR029058">
    <property type="entry name" value="AB_hydrolase_fold"/>
</dbReference>
<feature type="domain" description="AB hydrolase-1" evidence="2">
    <location>
        <begin position="34"/>
        <end position="266"/>
    </location>
</feature>
<dbReference type="PANTHER" id="PTHR43194">
    <property type="entry name" value="HYDROLASE ALPHA/BETA FOLD FAMILY"/>
    <property type="match status" value="1"/>
</dbReference>
<gene>
    <name evidence="3" type="ORF">A5640_03245</name>
</gene>
<evidence type="ECO:0000313" key="3">
    <source>
        <dbReference type="EMBL" id="OBJ89154.1"/>
    </source>
</evidence>
<sequence length="305" mass="32976">MSSSPQTVEFSGVDAITLVADEWNRGAATAAERPTILMLHGGGQNRFSWKNTGQILADDGFHVVAIDTRGHGDSDRAPDADYDVETLTADVMHVLDAIGRPVVIIGASMGGLTGILVAHRAGPDKVTKLVLVDVVPRFEKDGSARIREFMMTNIDGFASLEEAADAVAAYLPHRTKPRSPEGLKKNLRQRDGRWYWHWDPAFMTKPGDDPELRTEGFEEAAANLSIPVLLIRGKLSDVVSLEGVEHFLTQVPLAEFVELSNAGHTAAGDDNDAFSDVVVAFVERAEATGEHPSGAERATPDATRR</sequence>
<dbReference type="Pfam" id="PF00561">
    <property type="entry name" value="Abhydrolase_1"/>
    <property type="match status" value="1"/>
</dbReference>
<proteinExistence type="predicted"/>
<dbReference type="AlphaFoldDB" id="A0A1A3KXJ0"/>
<keyword evidence="3" id="KW-0575">Peroxidase</keyword>
<reference evidence="3 4" key="1">
    <citation type="submission" date="2016-06" db="EMBL/GenBank/DDBJ databases">
        <authorList>
            <person name="Kjaerup R.B."/>
            <person name="Dalgaard T.S."/>
            <person name="Juul-Madsen H.R."/>
        </authorList>
    </citation>
    <scope>NUCLEOTIDE SEQUENCE [LARGE SCALE GENOMIC DNA]</scope>
    <source>
        <strain evidence="3 4">1276495.2</strain>
    </source>
</reference>
<keyword evidence="3" id="KW-0560">Oxidoreductase</keyword>
<dbReference type="SUPFAM" id="SSF53474">
    <property type="entry name" value="alpha/beta-Hydrolases"/>
    <property type="match status" value="1"/>
</dbReference>
<dbReference type="PRINTS" id="PR00412">
    <property type="entry name" value="EPOXHYDRLASE"/>
</dbReference>
<dbReference type="Gene3D" id="3.40.50.1820">
    <property type="entry name" value="alpha/beta hydrolase"/>
    <property type="match status" value="1"/>
</dbReference>
<dbReference type="PANTHER" id="PTHR43194:SF2">
    <property type="entry name" value="PEROXISOMAL MEMBRANE PROTEIN LPX1"/>
    <property type="match status" value="1"/>
</dbReference>
<evidence type="ECO:0000259" key="2">
    <source>
        <dbReference type="Pfam" id="PF00561"/>
    </source>
</evidence>
<protein>
    <submittedName>
        <fullName evidence="3">Peroxidase</fullName>
    </submittedName>
</protein>
<dbReference type="InterPro" id="IPR000639">
    <property type="entry name" value="Epox_hydrolase-like"/>
</dbReference>
<dbReference type="EMBL" id="LZLM01000022">
    <property type="protein sequence ID" value="OBJ89154.1"/>
    <property type="molecule type" value="Genomic_DNA"/>
</dbReference>
<evidence type="ECO:0000256" key="1">
    <source>
        <dbReference type="SAM" id="MobiDB-lite"/>
    </source>
</evidence>